<protein>
    <submittedName>
        <fullName evidence="12">Uncharacterized protein</fullName>
    </submittedName>
</protein>
<evidence type="ECO:0000256" key="5">
    <source>
        <dbReference type="ARBA" id="ARBA00022552"/>
    </source>
</evidence>
<dbReference type="GO" id="GO:0005730">
    <property type="term" value="C:nucleolus"/>
    <property type="evidence" value="ECO:0007669"/>
    <property type="project" value="TreeGrafter"/>
</dbReference>
<dbReference type="EMBL" id="LGRX02002622">
    <property type="protein sequence ID" value="KAK3283852.1"/>
    <property type="molecule type" value="Genomic_DNA"/>
</dbReference>
<dbReference type="PANTHER" id="PTHR11953:SF2">
    <property type="entry name" value="EXOSOME COMPLEX COMPONENT MTR3"/>
    <property type="match status" value="1"/>
</dbReference>
<dbReference type="GO" id="GO:0071051">
    <property type="term" value="P:poly(A)-dependent snoRNA 3'-end processing"/>
    <property type="evidence" value="ECO:0007669"/>
    <property type="project" value="TreeGrafter"/>
</dbReference>
<dbReference type="Gene3D" id="3.30.230.70">
    <property type="entry name" value="GHMP Kinase, N-terminal domain"/>
    <property type="match status" value="1"/>
</dbReference>
<comment type="subcellular location">
    <subcellularLocation>
        <location evidence="2">Cytoplasm</location>
    </subcellularLocation>
    <subcellularLocation>
        <location evidence="1">Nucleus</location>
    </subcellularLocation>
</comment>
<comment type="similarity">
    <text evidence="3">Belongs to the RNase PH family.</text>
</comment>
<evidence type="ECO:0000259" key="9">
    <source>
        <dbReference type="Pfam" id="PF01138"/>
    </source>
</evidence>
<evidence type="ECO:0000256" key="3">
    <source>
        <dbReference type="ARBA" id="ARBA00006678"/>
    </source>
</evidence>
<gene>
    <name evidence="11" type="ORF">CYMTET_26758</name>
    <name evidence="12" type="ORF">CYMTET_8469</name>
</gene>
<evidence type="ECO:0000313" key="12">
    <source>
        <dbReference type="EMBL" id="KAK3283852.1"/>
    </source>
</evidence>
<keyword evidence="6" id="KW-0271">Exosome</keyword>
<evidence type="ECO:0000256" key="6">
    <source>
        <dbReference type="ARBA" id="ARBA00022835"/>
    </source>
</evidence>
<dbReference type="GO" id="GO:0003723">
    <property type="term" value="F:RNA binding"/>
    <property type="evidence" value="ECO:0007669"/>
    <property type="project" value="UniProtKB-KW"/>
</dbReference>
<dbReference type="Proteomes" id="UP001190700">
    <property type="component" value="Unassembled WGS sequence"/>
</dbReference>
<dbReference type="GO" id="GO:0000176">
    <property type="term" value="C:nuclear exosome (RNase complex)"/>
    <property type="evidence" value="ECO:0007669"/>
    <property type="project" value="TreeGrafter"/>
</dbReference>
<reference evidence="12 13" key="1">
    <citation type="journal article" date="2015" name="Genome Biol. Evol.">
        <title>Comparative Genomics of a Bacterivorous Green Alga Reveals Evolutionary Causalities and Consequences of Phago-Mixotrophic Mode of Nutrition.</title>
        <authorList>
            <person name="Burns J.A."/>
            <person name="Paasch A."/>
            <person name="Narechania A."/>
            <person name="Kim E."/>
        </authorList>
    </citation>
    <scope>NUCLEOTIDE SEQUENCE [LARGE SCALE GENOMIC DNA]</scope>
    <source>
        <strain evidence="12">PLY_AMNH</strain>
    </source>
</reference>
<evidence type="ECO:0000256" key="4">
    <source>
        <dbReference type="ARBA" id="ARBA00022490"/>
    </source>
</evidence>
<dbReference type="SUPFAM" id="SSF55666">
    <property type="entry name" value="Ribonuclease PH domain 2-like"/>
    <property type="match status" value="1"/>
</dbReference>
<dbReference type="EMBL" id="LGRX02014503">
    <property type="protein sequence ID" value="KAK3264509.1"/>
    <property type="molecule type" value="Genomic_DNA"/>
</dbReference>
<keyword evidence="7" id="KW-0694">RNA-binding</keyword>
<keyword evidence="8" id="KW-0539">Nucleus</keyword>
<dbReference type="Pfam" id="PF01138">
    <property type="entry name" value="RNase_PH"/>
    <property type="match status" value="1"/>
</dbReference>
<dbReference type="PANTHER" id="PTHR11953">
    <property type="entry name" value="EXOSOME COMPLEX COMPONENT"/>
    <property type="match status" value="1"/>
</dbReference>
<organism evidence="12 13">
    <name type="scientific">Cymbomonas tetramitiformis</name>
    <dbReference type="NCBI Taxonomy" id="36881"/>
    <lineage>
        <taxon>Eukaryota</taxon>
        <taxon>Viridiplantae</taxon>
        <taxon>Chlorophyta</taxon>
        <taxon>Pyramimonadophyceae</taxon>
        <taxon>Pyramimonadales</taxon>
        <taxon>Pyramimonadaceae</taxon>
        <taxon>Cymbomonas</taxon>
    </lineage>
</organism>
<dbReference type="InterPro" id="IPR020568">
    <property type="entry name" value="Ribosomal_Su5_D2-typ_SF"/>
</dbReference>
<dbReference type="InterPro" id="IPR036345">
    <property type="entry name" value="ExoRNase_PH_dom2_sf"/>
</dbReference>
<dbReference type="AlphaFoldDB" id="A0AAE0GT86"/>
<name>A0AAE0GT86_9CHLO</name>
<dbReference type="CDD" id="cd11371">
    <property type="entry name" value="RNase_PH_MTR3"/>
    <property type="match status" value="1"/>
</dbReference>
<dbReference type="GO" id="GO:0006364">
    <property type="term" value="P:rRNA processing"/>
    <property type="evidence" value="ECO:0007669"/>
    <property type="project" value="UniProtKB-KW"/>
</dbReference>
<evidence type="ECO:0000256" key="2">
    <source>
        <dbReference type="ARBA" id="ARBA00004496"/>
    </source>
</evidence>
<dbReference type="SUPFAM" id="SSF54211">
    <property type="entry name" value="Ribosomal protein S5 domain 2-like"/>
    <property type="match status" value="1"/>
</dbReference>
<dbReference type="GO" id="GO:0071028">
    <property type="term" value="P:nuclear mRNA surveillance"/>
    <property type="evidence" value="ECO:0007669"/>
    <property type="project" value="TreeGrafter"/>
</dbReference>
<dbReference type="InterPro" id="IPR001247">
    <property type="entry name" value="ExoRNase_PH_dom1"/>
</dbReference>
<dbReference type="InterPro" id="IPR050080">
    <property type="entry name" value="RNase_PH"/>
</dbReference>
<dbReference type="GO" id="GO:0016075">
    <property type="term" value="P:rRNA catabolic process"/>
    <property type="evidence" value="ECO:0007669"/>
    <property type="project" value="TreeGrafter"/>
</dbReference>
<keyword evidence="5" id="KW-0698">rRNA processing</keyword>
<evidence type="ECO:0000313" key="11">
    <source>
        <dbReference type="EMBL" id="KAK3264509.1"/>
    </source>
</evidence>
<evidence type="ECO:0000313" key="13">
    <source>
        <dbReference type="Proteomes" id="UP001190700"/>
    </source>
</evidence>
<feature type="domain" description="Exoribonuclease phosphorolytic" evidence="9">
    <location>
        <begin position="34"/>
        <end position="162"/>
    </location>
</feature>
<keyword evidence="4" id="KW-0963">Cytoplasm</keyword>
<feature type="domain" description="Exoribonuclease phosphorolytic" evidence="10">
    <location>
        <begin position="165"/>
        <end position="226"/>
    </location>
</feature>
<reference evidence="12" key="2">
    <citation type="submission" date="2023-06" db="EMBL/GenBank/DDBJ databases">
        <title>Long-read-based genome assembly of the green algal bacterivore Cymbomonas tetramitiformis.</title>
        <authorList>
            <person name="Gyaltshen Y."/>
            <person name="Rozenberg A."/>
            <person name="Paasch A."/>
            <person name="Burns J.A."/>
            <person name="Warring S."/>
            <person name="Larson R."/>
            <person name="Maurer-Alcala X."/>
            <person name="Dacks J."/>
            <person name="Kim E."/>
        </authorList>
    </citation>
    <scope>NUCLEOTIDE SEQUENCE</scope>
    <source>
        <strain evidence="12">PLY_AMNH</strain>
    </source>
</reference>
<proteinExistence type="inferred from homology"/>
<evidence type="ECO:0000256" key="7">
    <source>
        <dbReference type="ARBA" id="ARBA00022884"/>
    </source>
</evidence>
<dbReference type="InterPro" id="IPR027408">
    <property type="entry name" value="PNPase/RNase_PH_dom_sf"/>
</dbReference>
<keyword evidence="13" id="KW-1185">Reference proteome</keyword>
<dbReference type="Pfam" id="PF03725">
    <property type="entry name" value="RNase_PH_C"/>
    <property type="match status" value="1"/>
</dbReference>
<dbReference type="GO" id="GO:0000177">
    <property type="term" value="C:cytoplasmic exosome (RNase complex)"/>
    <property type="evidence" value="ECO:0007669"/>
    <property type="project" value="TreeGrafter"/>
</dbReference>
<evidence type="ECO:0000256" key="8">
    <source>
        <dbReference type="ARBA" id="ARBA00023242"/>
    </source>
</evidence>
<sequence>MAALETYSPFTTQETAVAPLLSKGKRQDERFPEEFRQIFIKTGTVSSAAGSAYVEFKDTKVMCSVFGPRKALRTNAVSADGQLNCDVRFATFAAAQRQRFVQGTLERDCTTLLQNALEGAVIRESFPKASVDVQVLVLEANGGEAPAIITCASAALAHAGIQMRDLVTACSAAHVGEELLLDPTDGEERRAEGAFFLALMPQSNEVTHLSLTGEWTPQSMAEAMELCTDGCVGLDSLVRDCLRATPPSRNTKAKGT</sequence>
<dbReference type="InterPro" id="IPR015847">
    <property type="entry name" value="ExoRNase_PH_dom2"/>
</dbReference>
<evidence type="ECO:0000259" key="10">
    <source>
        <dbReference type="Pfam" id="PF03725"/>
    </source>
</evidence>
<comment type="caution">
    <text evidence="12">The sequence shown here is derived from an EMBL/GenBank/DDBJ whole genome shotgun (WGS) entry which is preliminary data.</text>
</comment>
<evidence type="ECO:0000256" key="1">
    <source>
        <dbReference type="ARBA" id="ARBA00004123"/>
    </source>
</evidence>
<accession>A0AAE0GT86</accession>
<dbReference type="GO" id="GO:0034475">
    <property type="term" value="P:U4 snRNA 3'-end processing"/>
    <property type="evidence" value="ECO:0007669"/>
    <property type="project" value="TreeGrafter"/>
</dbReference>